<evidence type="ECO:0000256" key="2">
    <source>
        <dbReference type="ARBA" id="ARBA00008467"/>
    </source>
</evidence>
<dbReference type="EMBL" id="CP106753">
    <property type="protein sequence ID" value="UXY16193.1"/>
    <property type="molecule type" value="Genomic_DNA"/>
</dbReference>
<evidence type="ECO:0000313" key="6">
    <source>
        <dbReference type="EMBL" id="UXY16193.1"/>
    </source>
</evidence>
<name>A0ABY6DR51_9NEIS</name>
<dbReference type="NCBIfam" id="NF005490">
    <property type="entry name" value="PRK07103.1"/>
    <property type="match status" value="1"/>
</dbReference>
<sequence>MSSLTRPAPNDPVVTGLGITSAIGQGKDAFAAALLAGRHAFAPMRRPGRQLPGHEAAATPGFLGAEIGTLAMPQTIPAGLLRTASLSGQVALATLHEAWHDAGLGAMPGEAVGLIVGGSNVQQREATLLRDGYRGREAFVRPTYGMAFMDSDLCGLCTEAFGIKGLAHTVGGASASGQLAVIEALHAVQSGRVQACIALGALMDLSYWECQGLRSLGAMGSDRHADAPALACRPFDADRDGFIFGELCGAVVVETLASAQRRARPPYARVAGWGLGMDANRNPNPSADGETAAIGAALAQAGLAPAQIDYLNPHGTGSAIGDVTEIETLRRCGLERAWLNATKSITGHGLSAAGTAELIAVLLQMQAGTLHPTRNLDRPIDPALRWVGREPVVHPIRNALNLSMGFGGINTAVCLQRYG</sequence>
<dbReference type="PROSITE" id="PS52004">
    <property type="entry name" value="KS3_2"/>
    <property type="match status" value="1"/>
</dbReference>
<dbReference type="RefSeq" id="WP_263125639.1">
    <property type="nucleotide sequence ID" value="NZ_CP106753.1"/>
</dbReference>
<reference evidence="6" key="1">
    <citation type="submission" date="2022-10" db="EMBL/GenBank/DDBJ databases">
        <title>Chitiniphilus purpureus sp. nov., a novel chitin-degrading bacterium isolated from crawfish pond sediment.</title>
        <authorList>
            <person name="Li K."/>
        </authorList>
    </citation>
    <scope>NUCLEOTIDE SEQUENCE</scope>
    <source>
        <strain evidence="6">CD1</strain>
    </source>
</reference>
<dbReference type="Proteomes" id="UP001061302">
    <property type="component" value="Chromosome"/>
</dbReference>
<dbReference type="Gene3D" id="3.40.47.10">
    <property type="match status" value="2"/>
</dbReference>
<evidence type="ECO:0000259" key="5">
    <source>
        <dbReference type="PROSITE" id="PS52004"/>
    </source>
</evidence>
<dbReference type="Pfam" id="PF02801">
    <property type="entry name" value="Ketoacyl-synt_C"/>
    <property type="match status" value="1"/>
</dbReference>
<evidence type="ECO:0000313" key="7">
    <source>
        <dbReference type="Proteomes" id="UP001061302"/>
    </source>
</evidence>
<organism evidence="6 7">
    <name type="scientific">Chitiniphilus purpureus</name>
    <dbReference type="NCBI Taxonomy" id="2981137"/>
    <lineage>
        <taxon>Bacteria</taxon>
        <taxon>Pseudomonadati</taxon>
        <taxon>Pseudomonadota</taxon>
        <taxon>Betaproteobacteria</taxon>
        <taxon>Neisseriales</taxon>
        <taxon>Chitinibacteraceae</taxon>
        <taxon>Chitiniphilus</taxon>
    </lineage>
</organism>
<dbReference type="SMART" id="SM00825">
    <property type="entry name" value="PKS_KS"/>
    <property type="match status" value="1"/>
</dbReference>
<dbReference type="InterPro" id="IPR016039">
    <property type="entry name" value="Thiolase-like"/>
</dbReference>
<evidence type="ECO:0000256" key="3">
    <source>
        <dbReference type="ARBA" id="ARBA00022679"/>
    </source>
</evidence>
<proteinExistence type="inferred from homology"/>
<keyword evidence="3 4" id="KW-0808">Transferase</keyword>
<comment type="similarity">
    <text evidence="2 4">Belongs to the thiolase-like superfamily. Beta-ketoacyl-ACP synthases family.</text>
</comment>
<dbReference type="Pfam" id="PF00109">
    <property type="entry name" value="ketoacyl-synt"/>
    <property type="match status" value="1"/>
</dbReference>
<dbReference type="PANTHER" id="PTHR11712">
    <property type="entry name" value="POLYKETIDE SYNTHASE-RELATED"/>
    <property type="match status" value="1"/>
</dbReference>
<evidence type="ECO:0000256" key="4">
    <source>
        <dbReference type="RuleBase" id="RU003694"/>
    </source>
</evidence>
<protein>
    <submittedName>
        <fullName evidence="6">Polyketide beta-ketoacyl:ACP synthase</fullName>
    </submittedName>
</protein>
<comment type="pathway">
    <text evidence="1">Lipid metabolism; fatty acid biosynthesis.</text>
</comment>
<dbReference type="PANTHER" id="PTHR11712:SF336">
    <property type="entry name" value="3-OXOACYL-[ACYL-CARRIER-PROTEIN] SYNTHASE, MITOCHONDRIAL"/>
    <property type="match status" value="1"/>
</dbReference>
<accession>A0ABY6DR51</accession>
<evidence type="ECO:0000256" key="1">
    <source>
        <dbReference type="ARBA" id="ARBA00005194"/>
    </source>
</evidence>
<dbReference type="InterPro" id="IPR000794">
    <property type="entry name" value="Beta-ketoacyl_synthase"/>
</dbReference>
<dbReference type="InterPro" id="IPR020841">
    <property type="entry name" value="PKS_Beta-ketoAc_synthase_dom"/>
</dbReference>
<dbReference type="SUPFAM" id="SSF53901">
    <property type="entry name" value="Thiolase-like"/>
    <property type="match status" value="2"/>
</dbReference>
<dbReference type="CDD" id="cd00834">
    <property type="entry name" value="KAS_I_II"/>
    <property type="match status" value="1"/>
</dbReference>
<dbReference type="InterPro" id="IPR014031">
    <property type="entry name" value="Ketoacyl_synth_C"/>
</dbReference>
<gene>
    <name evidence="6" type="ORF">N8I74_04005</name>
</gene>
<dbReference type="InterPro" id="IPR014030">
    <property type="entry name" value="Ketoacyl_synth_N"/>
</dbReference>
<feature type="domain" description="Ketosynthase family 3 (KS3)" evidence="5">
    <location>
        <begin position="9"/>
        <end position="417"/>
    </location>
</feature>
<keyword evidence="7" id="KW-1185">Reference proteome</keyword>